<dbReference type="PANTHER" id="PTHR37306:SF1">
    <property type="entry name" value="COLICIN V PRODUCTION PROTEIN"/>
    <property type="match status" value="1"/>
</dbReference>
<evidence type="ECO:0000256" key="1">
    <source>
        <dbReference type="ARBA" id="ARBA00004141"/>
    </source>
</evidence>
<sequence>MINVETIVQNYFIDILILIYFIVMLIKGFKDGFIALFYNLASLIFILIFTMMIYKPLSNLITIYTYNNDLISSVVGPVFNSTAIFIIVFIILFILRIVIGLALKPMLTSLNDKFHITKTINHFLGMILSAVQSLVIIYIVLVLIFLPFIPESQKKLAKNPIAYTIVNSVSIKKLPISSDTQKFQHISDKKVLEELLHVYLYAYKNGLISEEKATQFLEKQLSEDILRYNPQLSKEDKTVISKIIKKTKLSSPEQTDILNHIGE</sequence>
<dbReference type="STRING" id="999415.HMPREF9943_00818"/>
<feature type="transmembrane region" description="Helical" evidence="5">
    <location>
        <begin position="33"/>
        <end position="54"/>
    </location>
</feature>
<evidence type="ECO:0008006" key="8">
    <source>
        <dbReference type="Google" id="ProtNLM"/>
    </source>
</evidence>
<dbReference type="Proteomes" id="UP000011758">
    <property type="component" value="Unassembled WGS sequence"/>
</dbReference>
<dbReference type="BioCyc" id="ECAT999415-HMP:GTTI-841-MONOMER"/>
<name>M2Q3D0_9FIRM</name>
<proteinExistence type="predicted"/>
<keyword evidence="2 5" id="KW-0812">Transmembrane</keyword>
<accession>M2Q3D0</accession>
<dbReference type="AlphaFoldDB" id="M2Q3D0"/>
<evidence type="ECO:0000256" key="4">
    <source>
        <dbReference type="ARBA" id="ARBA00023136"/>
    </source>
</evidence>
<keyword evidence="3 5" id="KW-1133">Transmembrane helix</keyword>
<gene>
    <name evidence="6" type="ORF">HMPREF9943_00818</name>
</gene>
<evidence type="ECO:0000256" key="2">
    <source>
        <dbReference type="ARBA" id="ARBA00022692"/>
    </source>
</evidence>
<feature type="transmembrane region" description="Helical" evidence="5">
    <location>
        <begin position="6"/>
        <end position="26"/>
    </location>
</feature>
<dbReference type="EMBL" id="AGEJ01000013">
    <property type="protein sequence ID" value="EMD16776.1"/>
    <property type="molecule type" value="Genomic_DNA"/>
</dbReference>
<comment type="caution">
    <text evidence="6">The sequence shown here is derived from an EMBL/GenBank/DDBJ whole genome shotgun (WGS) entry which is preliminary data.</text>
</comment>
<keyword evidence="4 5" id="KW-0472">Membrane</keyword>
<dbReference type="InterPro" id="IPR003825">
    <property type="entry name" value="Colicin-V_CvpA"/>
</dbReference>
<feature type="transmembrane region" description="Helical" evidence="5">
    <location>
        <begin position="123"/>
        <end position="149"/>
    </location>
</feature>
<dbReference type="GO" id="GO:0009403">
    <property type="term" value="P:toxin biosynthetic process"/>
    <property type="evidence" value="ECO:0007669"/>
    <property type="project" value="InterPro"/>
</dbReference>
<protein>
    <recommendedName>
        <fullName evidence="8">CvpA family protein</fullName>
    </recommendedName>
</protein>
<evidence type="ECO:0000256" key="5">
    <source>
        <dbReference type="SAM" id="Phobius"/>
    </source>
</evidence>
<keyword evidence="7" id="KW-1185">Reference proteome</keyword>
<evidence type="ECO:0000313" key="6">
    <source>
        <dbReference type="EMBL" id="EMD16776.1"/>
    </source>
</evidence>
<organism evidence="6 7">
    <name type="scientific">Eggerthia catenaformis OT 569 = DSM 20559</name>
    <dbReference type="NCBI Taxonomy" id="999415"/>
    <lineage>
        <taxon>Bacteria</taxon>
        <taxon>Bacillati</taxon>
        <taxon>Bacillota</taxon>
        <taxon>Erysipelotrichia</taxon>
        <taxon>Erysipelotrichales</taxon>
        <taxon>Coprobacillaceae</taxon>
        <taxon>Eggerthia</taxon>
    </lineage>
</organism>
<evidence type="ECO:0000313" key="7">
    <source>
        <dbReference type="Proteomes" id="UP000011758"/>
    </source>
</evidence>
<dbReference type="PANTHER" id="PTHR37306">
    <property type="entry name" value="COLICIN V PRODUCTION PROTEIN"/>
    <property type="match status" value="1"/>
</dbReference>
<dbReference type="Pfam" id="PF02674">
    <property type="entry name" value="Colicin_V"/>
    <property type="match status" value="1"/>
</dbReference>
<reference evidence="6 7" key="1">
    <citation type="submission" date="2013-02" db="EMBL/GenBank/DDBJ databases">
        <title>The Genome Sequence of Lactobacillus catenaformis F0143.</title>
        <authorList>
            <consortium name="The Broad Institute Genome Sequencing Platform"/>
            <person name="Earl A."/>
            <person name="Ward D."/>
            <person name="Feldgarden M."/>
            <person name="Gevers D."/>
            <person name="Izard J."/>
            <person name="Blanton J.M."/>
            <person name="Mathney J."/>
            <person name="Dewhirst F.E."/>
            <person name="Young S.K."/>
            <person name="Zeng Q."/>
            <person name="Gargeya S."/>
            <person name="Fitzgerald M."/>
            <person name="Haas B."/>
            <person name="Abouelleil A."/>
            <person name="Alvarado L."/>
            <person name="Arachchi H.M."/>
            <person name="Berlin A."/>
            <person name="Chapman S.B."/>
            <person name="Gearin G."/>
            <person name="Goldberg J."/>
            <person name="Griggs A."/>
            <person name="Gujja S."/>
            <person name="Hansen M."/>
            <person name="Heiman D."/>
            <person name="Howarth C."/>
            <person name="Larimer J."/>
            <person name="Lui A."/>
            <person name="MacDonald P.J.P."/>
            <person name="McCowen C."/>
            <person name="Montmayeur A."/>
            <person name="Murphy C."/>
            <person name="Neiman D."/>
            <person name="Pearson M."/>
            <person name="Priest M."/>
            <person name="Roberts A."/>
            <person name="Saif S."/>
            <person name="Shea T."/>
            <person name="Sisk P."/>
            <person name="Stolte C."/>
            <person name="Sykes S."/>
            <person name="Wortman J."/>
            <person name="Nusbaum C."/>
            <person name="Birren B."/>
        </authorList>
    </citation>
    <scope>NUCLEOTIDE SEQUENCE [LARGE SCALE GENOMIC DNA]</scope>
    <source>
        <strain evidence="6 7">OT 569</strain>
    </source>
</reference>
<comment type="subcellular location">
    <subcellularLocation>
        <location evidence="1">Membrane</location>
        <topology evidence="1">Multi-pass membrane protein</topology>
    </subcellularLocation>
</comment>
<feature type="transmembrane region" description="Helical" evidence="5">
    <location>
        <begin position="74"/>
        <end position="103"/>
    </location>
</feature>
<dbReference type="eggNOG" id="ENOG5032S60">
    <property type="taxonomic scope" value="Bacteria"/>
</dbReference>
<evidence type="ECO:0000256" key="3">
    <source>
        <dbReference type="ARBA" id="ARBA00022989"/>
    </source>
</evidence>
<dbReference type="GO" id="GO:0016020">
    <property type="term" value="C:membrane"/>
    <property type="evidence" value="ECO:0007669"/>
    <property type="project" value="UniProtKB-SubCell"/>
</dbReference>